<feature type="domain" description="Aldehyde oxidase/xanthine dehydrogenase a/b hammerhead" evidence="3">
    <location>
        <begin position="18"/>
        <end position="134"/>
    </location>
</feature>
<gene>
    <name evidence="4" type="ORF">PSU4_41700</name>
</gene>
<organism evidence="4 5">
    <name type="scientific">Pseudonocardia sulfidoxydans NBRC 16205</name>
    <dbReference type="NCBI Taxonomy" id="1223511"/>
    <lineage>
        <taxon>Bacteria</taxon>
        <taxon>Bacillati</taxon>
        <taxon>Actinomycetota</taxon>
        <taxon>Actinomycetes</taxon>
        <taxon>Pseudonocardiales</taxon>
        <taxon>Pseudonocardiaceae</taxon>
        <taxon>Pseudonocardia</taxon>
    </lineage>
</organism>
<accession>A0A511DK85</accession>
<dbReference type="Gene3D" id="3.90.1170.50">
    <property type="entry name" value="Aldehyde oxidase/xanthine dehydrogenase, a/b hammerhead"/>
    <property type="match status" value="1"/>
</dbReference>
<name>A0A511DK85_9PSEU</name>
<dbReference type="InterPro" id="IPR037165">
    <property type="entry name" value="AldOxase/xan_DH_Mopterin-bd_sf"/>
</dbReference>
<dbReference type="RefSeq" id="WP_147110990.1">
    <property type="nucleotide sequence ID" value="NZ_BJVJ01000048.1"/>
</dbReference>
<dbReference type="Gene3D" id="3.30.365.10">
    <property type="entry name" value="Aldehyde oxidase/xanthine dehydrogenase, molybdopterin binding domain"/>
    <property type="match status" value="4"/>
</dbReference>
<dbReference type="PANTHER" id="PTHR11908:SF132">
    <property type="entry name" value="ALDEHYDE OXIDASE 1-RELATED"/>
    <property type="match status" value="1"/>
</dbReference>
<dbReference type="InterPro" id="IPR016208">
    <property type="entry name" value="Ald_Oxase/xanthine_DH-like"/>
</dbReference>
<keyword evidence="5" id="KW-1185">Reference proteome</keyword>
<dbReference type="Pfam" id="PF20256">
    <property type="entry name" value="MoCoBD_2"/>
    <property type="match status" value="1"/>
</dbReference>
<dbReference type="GO" id="GO:0016491">
    <property type="term" value="F:oxidoreductase activity"/>
    <property type="evidence" value="ECO:0007669"/>
    <property type="project" value="UniProtKB-KW"/>
</dbReference>
<dbReference type="Pfam" id="PF01315">
    <property type="entry name" value="Ald_Xan_dh_C"/>
    <property type="match status" value="1"/>
</dbReference>
<comment type="caution">
    <text evidence="4">The sequence shown here is derived from an EMBL/GenBank/DDBJ whole genome shotgun (WGS) entry which is preliminary data.</text>
</comment>
<keyword evidence="2" id="KW-0560">Oxidoreductase</keyword>
<evidence type="ECO:0000256" key="2">
    <source>
        <dbReference type="ARBA" id="ARBA00023002"/>
    </source>
</evidence>
<proteinExistence type="predicted"/>
<evidence type="ECO:0000259" key="3">
    <source>
        <dbReference type="SMART" id="SM01008"/>
    </source>
</evidence>
<reference evidence="4 5" key="1">
    <citation type="submission" date="2019-07" db="EMBL/GenBank/DDBJ databases">
        <title>Whole genome shotgun sequence of Pseudonocardia sulfidoxydans NBRC 16205.</title>
        <authorList>
            <person name="Hosoyama A."/>
            <person name="Uohara A."/>
            <person name="Ohji S."/>
            <person name="Ichikawa N."/>
        </authorList>
    </citation>
    <scope>NUCLEOTIDE SEQUENCE [LARGE SCALE GENOMIC DNA]</scope>
    <source>
        <strain evidence="4 5">NBRC 16205</strain>
    </source>
</reference>
<evidence type="ECO:0000313" key="5">
    <source>
        <dbReference type="Proteomes" id="UP000321685"/>
    </source>
</evidence>
<dbReference type="InterPro" id="IPR036856">
    <property type="entry name" value="Ald_Oxase/Xan_DH_a/b_sf"/>
</dbReference>
<sequence>MTSVGTPVTRVDGPAKVTGAALYSAEITPPGTVHLAIVGSTVAAGRVTAIDAAAARAAEGVLAVLTHDDVPAVASPPHLLPSLLGAAAPGESFFPMQDTVVHYAGQPVVLVVAHTYEQAHHAASLVRVDYEAAPAITTIDQGRERAYDAERLFAGLMPGREERGDVEAGLARADLRVDMSYRMAANHHNALEAPSTVAVWNGGELTLYESTMGVRATQQTVAQLLGLPVSHVRVITHFVGGGFGSKAMVWPHTTLTAMAARIVGRPVKLMLTRPQMFTSTGHREEQEQSIALGATRDGRLTAIRHDKLSITSLFDDWAEPATGVSSQLYACDAYLGVHRLIKGNTMTPTFTRGPGETLGMFTLETAMDELARRVDLDPLELRLRNVATTDPRGNPWSSGGLEECLRLGAERFGWSGRNPAPRAQPDGDWLIGTGMAVAAYPMAFFMPPQRARARIFADGSATVATSTQEFGTGVLTMATQVGADALGVALSDIEFQAGDTDLPNSTAAVGSAGAGMVASAVHEAGTALRRQLVDLAIGDPGSPLHGVDPASVTVTAGRLTSSDRAGATDTYGELLGRNHLSDAEATGTWRPPPLDTPHGLLTFGAQFAEVAVDPQLGLVRVRRLGGAFAPGRVLNPLLARSQLMGGMLWGMSQALLEGNHTDPRTGRWAETNLAEYLVPVNADAPEVTVDFVEVHDDVVGPLGAKGVGEIGQVGVAAAIANAIFHATGRRVRSLPITPETVMEPTPAAAPT</sequence>
<dbReference type="Pfam" id="PF02738">
    <property type="entry name" value="MoCoBD_1"/>
    <property type="match status" value="1"/>
</dbReference>
<evidence type="ECO:0000313" key="4">
    <source>
        <dbReference type="EMBL" id="GEL25216.1"/>
    </source>
</evidence>
<dbReference type="InterPro" id="IPR000674">
    <property type="entry name" value="Ald_Oxase/Xan_DH_a/b"/>
</dbReference>
<dbReference type="InterPro" id="IPR008274">
    <property type="entry name" value="AldOxase/xan_DH_MoCoBD1"/>
</dbReference>
<evidence type="ECO:0000256" key="1">
    <source>
        <dbReference type="ARBA" id="ARBA00022505"/>
    </source>
</evidence>
<protein>
    <submittedName>
        <fullName evidence="4">Carbon-monoxide dehydrogenase large subunit</fullName>
    </submittedName>
</protein>
<keyword evidence="1" id="KW-0500">Molybdenum</keyword>
<dbReference type="InterPro" id="IPR046867">
    <property type="entry name" value="AldOxase/xan_DH_MoCoBD2"/>
</dbReference>
<dbReference type="SUPFAM" id="SSF54665">
    <property type="entry name" value="CO dehydrogenase molybdoprotein N-domain-like"/>
    <property type="match status" value="1"/>
</dbReference>
<dbReference type="EMBL" id="BJVJ01000048">
    <property type="protein sequence ID" value="GEL25216.1"/>
    <property type="molecule type" value="Genomic_DNA"/>
</dbReference>
<dbReference type="SMART" id="SM01008">
    <property type="entry name" value="Ald_Xan_dh_C"/>
    <property type="match status" value="1"/>
</dbReference>
<dbReference type="AlphaFoldDB" id="A0A511DK85"/>
<dbReference type="OrthoDB" id="135295at2"/>
<dbReference type="PANTHER" id="PTHR11908">
    <property type="entry name" value="XANTHINE DEHYDROGENASE"/>
    <property type="match status" value="1"/>
</dbReference>
<dbReference type="SUPFAM" id="SSF56003">
    <property type="entry name" value="Molybdenum cofactor-binding domain"/>
    <property type="match status" value="1"/>
</dbReference>
<dbReference type="GO" id="GO:0005506">
    <property type="term" value="F:iron ion binding"/>
    <property type="evidence" value="ECO:0007669"/>
    <property type="project" value="InterPro"/>
</dbReference>
<dbReference type="Proteomes" id="UP000321685">
    <property type="component" value="Unassembled WGS sequence"/>
</dbReference>